<dbReference type="InterPro" id="IPR000160">
    <property type="entry name" value="GGDEF_dom"/>
</dbReference>
<dbReference type="Pfam" id="PF00990">
    <property type="entry name" value="GGDEF"/>
    <property type="match status" value="1"/>
</dbReference>
<feature type="domain" description="PAS" evidence="1">
    <location>
        <begin position="5"/>
        <end position="49"/>
    </location>
</feature>
<dbReference type="InterPro" id="IPR013767">
    <property type="entry name" value="PAS_fold"/>
</dbReference>
<proteinExistence type="predicted"/>
<dbReference type="SUPFAM" id="SSF55785">
    <property type="entry name" value="PYP-like sensor domain (PAS domain)"/>
    <property type="match status" value="1"/>
</dbReference>
<feature type="domain" description="GGDEF" evidence="3">
    <location>
        <begin position="140"/>
        <end position="273"/>
    </location>
</feature>
<dbReference type="InterPro" id="IPR000014">
    <property type="entry name" value="PAS"/>
</dbReference>
<dbReference type="SMART" id="SM00052">
    <property type="entry name" value="EAL"/>
    <property type="match status" value="1"/>
</dbReference>
<dbReference type="NCBIfam" id="TIGR00229">
    <property type="entry name" value="sensory_box"/>
    <property type="match status" value="1"/>
</dbReference>
<accession>A0ABS7K380</accession>
<evidence type="ECO:0000313" key="4">
    <source>
        <dbReference type="EMBL" id="MBY0096685.1"/>
    </source>
</evidence>
<organism evidence="4 5">
    <name type="scientific">Mesobacillus maritimus</name>
    <dbReference type="NCBI Taxonomy" id="1643336"/>
    <lineage>
        <taxon>Bacteria</taxon>
        <taxon>Bacillati</taxon>
        <taxon>Bacillota</taxon>
        <taxon>Bacilli</taxon>
        <taxon>Bacillales</taxon>
        <taxon>Bacillaceae</taxon>
        <taxon>Mesobacillus</taxon>
    </lineage>
</organism>
<dbReference type="InterPro" id="IPR043128">
    <property type="entry name" value="Rev_trsase/Diguanyl_cyclase"/>
</dbReference>
<comment type="caution">
    <text evidence="4">The sequence shown here is derived from an EMBL/GenBank/DDBJ whole genome shotgun (WGS) entry which is preliminary data.</text>
</comment>
<dbReference type="PROSITE" id="PS50883">
    <property type="entry name" value="EAL"/>
    <property type="match status" value="1"/>
</dbReference>
<sequence length="541" mass="61468">MHGLDTSFYKEIFEQIDTGAIITDKNRVVVSVNSAFLTLSGYKGKEVCGFSIDNFIDGYQFHERNWRKNIILKKKNHVKISQWLLLNQINTGSAENDPFYIWVMTDFQICGLDPLTKLPNRFLFNQKLNETIEQAREESGTFAILFIDLDRFKFINDTLGHAAGDQLLLESTLRIQDVIGSQHILARMGGDEFVCVLTNLKTEVEAEYWARKVIKAFSTPFLLKEMEFYISTSIGISVYPYDGDDGDTLISNADSAMYRAKKKGRNRYENAKVEMNAGGFEKFLIENHLHKAIENNELILYFQPQINLSSNKVLSFEALIRWNHPDFGLISPGDFIPIAEETGLILPIGDWVLKEACLKMREWQNAGYSPVRVAVNLSAGQFLQNDFVHKVKNILGETLIDPACLELEITENMVMHDVNQAIKSLMELKKLGVQISIDDFGTGYSSLNYLKEFPIDTLKIDRSFICDLDTNSSSVALTRAITNLAHDLNLKVVAEGVENLEQLTIVKQQSCDAVQGYYFSKPIDDTNVLQFLKKEHNKFTV</sequence>
<gene>
    <name evidence="4" type="ORF">H0185_07680</name>
</gene>
<evidence type="ECO:0000259" key="3">
    <source>
        <dbReference type="PROSITE" id="PS50887"/>
    </source>
</evidence>
<dbReference type="CDD" id="cd01949">
    <property type="entry name" value="GGDEF"/>
    <property type="match status" value="1"/>
</dbReference>
<evidence type="ECO:0000313" key="5">
    <source>
        <dbReference type="Proteomes" id="UP000769780"/>
    </source>
</evidence>
<dbReference type="PROSITE" id="PS50112">
    <property type="entry name" value="PAS"/>
    <property type="match status" value="1"/>
</dbReference>
<dbReference type="Proteomes" id="UP000769780">
    <property type="component" value="Unassembled WGS sequence"/>
</dbReference>
<dbReference type="InterPro" id="IPR052155">
    <property type="entry name" value="Biofilm_reg_signaling"/>
</dbReference>
<dbReference type="PANTHER" id="PTHR44757">
    <property type="entry name" value="DIGUANYLATE CYCLASE DGCP"/>
    <property type="match status" value="1"/>
</dbReference>
<dbReference type="NCBIfam" id="TIGR00254">
    <property type="entry name" value="GGDEF"/>
    <property type="match status" value="1"/>
</dbReference>
<dbReference type="SUPFAM" id="SSF55073">
    <property type="entry name" value="Nucleotide cyclase"/>
    <property type="match status" value="1"/>
</dbReference>
<dbReference type="InterPro" id="IPR035919">
    <property type="entry name" value="EAL_sf"/>
</dbReference>
<dbReference type="InterPro" id="IPR029787">
    <property type="entry name" value="Nucleotide_cyclase"/>
</dbReference>
<dbReference type="Pfam" id="PF00989">
    <property type="entry name" value="PAS"/>
    <property type="match status" value="1"/>
</dbReference>
<evidence type="ECO:0000259" key="2">
    <source>
        <dbReference type="PROSITE" id="PS50883"/>
    </source>
</evidence>
<dbReference type="InterPro" id="IPR035965">
    <property type="entry name" value="PAS-like_dom_sf"/>
</dbReference>
<dbReference type="InterPro" id="IPR001633">
    <property type="entry name" value="EAL_dom"/>
</dbReference>
<dbReference type="PANTHER" id="PTHR44757:SF2">
    <property type="entry name" value="BIOFILM ARCHITECTURE MAINTENANCE PROTEIN MBAA"/>
    <property type="match status" value="1"/>
</dbReference>
<dbReference type="EMBL" id="JACWFH010000008">
    <property type="protein sequence ID" value="MBY0096685.1"/>
    <property type="molecule type" value="Genomic_DNA"/>
</dbReference>
<dbReference type="PROSITE" id="PS50887">
    <property type="entry name" value="GGDEF"/>
    <property type="match status" value="1"/>
</dbReference>
<reference evidence="4 5" key="1">
    <citation type="submission" date="2020-07" db="EMBL/GenBank/DDBJ databases">
        <title>Fungal Genomes of the International Space Station.</title>
        <authorList>
            <person name="Seuylemezian A."/>
            <person name="Singh N.K."/>
            <person name="Wood J."/>
            <person name="Venkateswaran K."/>
        </authorList>
    </citation>
    <scope>NUCLEOTIDE SEQUENCE [LARGE SCALE GENOMIC DNA]</scope>
    <source>
        <strain evidence="4 5">PL-B2</strain>
    </source>
</reference>
<dbReference type="Gene3D" id="3.20.20.450">
    <property type="entry name" value="EAL domain"/>
    <property type="match status" value="1"/>
</dbReference>
<dbReference type="Gene3D" id="3.30.450.20">
    <property type="entry name" value="PAS domain"/>
    <property type="match status" value="1"/>
</dbReference>
<dbReference type="RefSeq" id="WP_221872744.1">
    <property type="nucleotide sequence ID" value="NZ_JACWFH010000008.1"/>
</dbReference>
<protein>
    <submittedName>
        <fullName evidence="4">EAL domain-containing protein</fullName>
    </submittedName>
</protein>
<dbReference type="SUPFAM" id="SSF141868">
    <property type="entry name" value="EAL domain-like"/>
    <property type="match status" value="1"/>
</dbReference>
<feature type="domain" description="EAL" evidence="2">
    <location>
        <begin position="282"/>
        <end position="536"/>
    </location>
</feature>
<dbReference type="Pfam" id="PF00563">
    <property type="entry name" value="EAL"/>
    <property type="match status" value="1"/>
</dbReference>
<dbReference type="SMART" id="SM00091">
    <property type="entry name" value="PAS"/>
    <property type="match status" value="1"/>
</dbReference>
<dbReference type="CDD" id="cd01948">
    <property type="entry name" value="EAL"/>
    <property type="match status" value="1"/>
</dbReference>
<dbReference type="SMART" id="SM00267">
    <property type="entry name" value="GGDEF"/>
    <property type="match status" value="1"/>
</dbReference>
<evidence type="ECO:0000259" key="1">
    <source>
        <dbReference type="PROSITE" id="PS50112"/>
    </source>
</evidence>
<dbReference type="Gene3D" id="3.30.70.270">
    <property type="match status" value="1"/>
</dbReference>
<keyword evidence="5" id="KW-1185">Reference proteome</keyword>
<name>A0ABS7K380_9BACI</name>